<dbReference type="InterPro" id="IPR036397">
    <property type="entry name" value="RNaseH_sf"/>
</dbReference>
<sequence>MKAQDSADHLAENPVNGDYEPLDTYFSDEEINSVEEVDLEENQVWKLYFDGAINAKGTRIGAILLSPTGKHYLATARLCFFCTNNTTEYEACIMGLNMAINWGVKELIVKRFRSIEFRYIPRFCNELADGLATLASMLPYPGNSYITPLEIQVRDRHGYCNTVEAEPDSEPWYLDIKQFFKTRKCPEHANGSQKKNY</sequence>
<dbReference type="GO" id="GO:0004523">
    <property type="term" value="F:RNA-DNA hybrid ribonuclease activity"/>
    <property type="evidence" value="ECO:0007669"/>
    <property type="project" value="InterPro"/>
</dbReference>
<feature type="domain" description="RNase H type-1" evidence="1">
    <location>
        <begin position="49"/>
        <end position="110"/>
    </location>
</feature>
<dbReference type="GO" id="GO:0003676">
    <property type="term" value="F:nucleic acid binding"/>
    <property type="evidence" value="ECO:0007669"/>
    <property type="project" value="InterPro"/>
</dbReference>
<evidence type="ECO:0000313" key="2">
    <source>
        <dbReference type="EMBL" id="KAK4716525.1"/>
    </source>
</evidence>
<gene>
    <name evidence="2" type="ORF">R3W88_014863</name>
</gene>
<dbReference type="Gene3D" id="3.30.420.10">
    <property type="entry name" value="Ribonuclease H-like superfamily/Ribonuclease H"/>
    <property type="match status" value="1"/>
</dbReference>
<dbReference type="Proteomes" id="UP001311915">
    <property type="component" value="Unassembled WGS sequence"/>
</dbReference>
<proteinExistence type="predicted"/>
<dbReference type="EMBL" id="JAWPEI010000009">
    <property type="protein sequence ID" value="KAK4716525.1"/>
    <property type="molecule type" value="Genomic_DNA"/>
</dbReference>
<organism evidence="2 3">
    <name type="scientific">Solanum pinnatisectum</name>
    <name type="common">tansyleaf nightshade</name>
    <dbReference type="NCBI Taxonomy" id="50273"/>
    <lineage>
        <taxon>Eukaryota</taxon>
        <taxon>Viridiplantae</taxon>
        <taxon>Streptophyta</taxon>
        <taxon>Embryophyta</taxon>
        <taxon>Tracheophyta</taxon>
        <taxon>Spermatophyta</taxon>
        <taxon>Magnoliopsida</taxon>
        <taxon>eudicotyledons</taxon>
        <taxon>Gunneridae</taxon>
        <taxon>Pentapetalae</taxon>
        <taxon>asterids</taxon>
        <taxon>lamiids</taxon>
        <taxon>Solanales</taxon>
        <taxon>Solanaceae</taxon>
        <taxon>Solanoideae</taxon>
        <taxon>Solaneae</taxon>
        <taxon>Solanum</taxon>
    </lineage>
</organism>
<dbReference type="Pfam" id="PF13456">
    <property type="entry name" value="RVT_3"/>
    <property type="match status" value="1"/>
</dbReference>
<dbReference type="InterPro" id="IPR002156">
    <property type="entry name" value="RNaseH_domain"/>
</dbReference>
<protein>
    <recommendedName>
        <fullName evidence="1">RNase H type-1 domain-containing protein</fullName>
    </recommendedName>
</protein>
<dbReference type="AlphaFoldDB" id="A0AAV9KVY5"/>
<evidence type="ECO:0000259" key="1">
    <source>
        <dbReference type="Pfam" id="PF13456"/>
    </source>
</evidence>
<comment type="caution">
    <text evidence="2">The sequence shown here is derived from an EMBL/GenBank/DDBJ whole genome shotgun (WGS) entry which is preliminary data.</text>
</comment>
<dbReference type="PANTHER" id="PTHR48475">
    <property type="entry name" value="RIBONUCLEASE H"/>
    <property type="match status" value="1"/>
</dbReference>
<keyword evidence="3" id="KW-1185">Reference proteome</keyword>
<name>A0AAV9KVY5_9SOLN</name>
<dbReference type="InterPro" id="IPR012337">
    <property type="entry name" value="RNaseH-like_sf"/>
</dbReference>
<evidence type="ECO:0000313" key="3">
    <source>
        <dbReference type="Proteomes" id="UP001311915"/>
    </source>
</evidence>
<dbReference type="PANTHER" id="PTHR48475:SF1">
    <property type="entry name" value="RNASE H TYPE-1 DOMAIN-CONTAINING PROTEIN"/>
    <property type="match status" value="1"/>
</dbReference>
<dbReference type="SUPFAM" id="SSF53098">
    <property type="entry name" value="Ribonuclease H-like"/>
    <property type="match status" value="1"/>
</dbReference>
<reference evidence="2 3" key="1">
    <citation type="submission" date="2023-10" db="EMBL/GenBank/DDBJ databases">
        <title>Genome-Wide Identification Analysis in wild type Solanum Pinnatisectum Reveals Some Genes Defensing Phytophthora Infestans.</title>
        <authorList>
            <person name="Sun C."/>
        </authorList>
    </citation>
    <scope>NUCLEOTIDE SEQUENCE [LARGE SCALE GENOMIC DNA]</scope>
    <source>
        <strain evidence="2">LQN</strain>
        <tissue evidence="2">Leaf</tissue>
    </source>
</reference>
<accession>A0AAV9KVY5</accession>